<gene>
    <name evidence="1" type="ORF">EL18_02573</name>
</gene>
<sequence length="235" mass="26365">MRYAIYFTPERDDPLAKFAARWLGRDPFTSETLPPVAVGSFSAAEIAFHTAAARRYGFHATLKAPFRLMDGLKETELCDALDRYTLQQEPVHLERIKLARLDSFFALVPADPSPDLNALASDVVTAFEPYRAPLSPSEIERRNPDNLSPAQLKNLHKWGYPYVHEEFRFHMTLTGRVPAAEAERMEQAISDHFGPLLLEPLTIGTLALFIEPEPGAPFKIKSLHPLQGGRARKTA</sequence>
<dbReference type="InterPro" id="IPR009389">
    <property type="entry name" value="DUF1045"/>
</dbReference>
<reference evidence="1 2" key="1">
    <citation type="submission" date="2014-05" db="EMBL/GenBank/DDBJ databases">
        <title>Draft Genome Sequence of Nitratireductor basaltis Strain UMTGB225, A Marine Bacterium Isolated from Green Barrel Tunicate.</title>
        <authorList>
            <person name="Gan H.Y."/>
        </authorList>
    </citation>
    <scope>NUCLEOTIDE SEQUENCE [LARGE SCALE GENOMIC DNA]</scope>
    <source>
        <strain evidence="1 2">UMTGB225</strain>
    </source>
</reference>
<dbReference type="STRING" id="472175.EL18_02573"/>
<dbReference type="eggNOG" id="COG3709">
    <property type="taxonomic scope" value="Bacteria"/>
</dbReference>
<name>A0A084U5T7_9HYPH</name>
<proteinExistence type="predicted"/>
<dbReference type="RefSeq" id="WP_036484930.1">
    <property type="nucleotide sequence ID" value="NZ_JMQM01000002.1"/>
</dbReference>
<dbReference type="EMBL" id="JMQM01000002">
    <property type="protein sequence ID" value="KFB08323.1"/>
    <property type="molecule type" value="Genomic_DNA"/>
</dbReference>
<evidence type="ECO:0000313" key="1">
    <source>
        <dbReference type="EMBL" id="KFB08323.1"/>
    </source>
</evidence>
<dbReference type="NCBIfam" id="TIGR03223">
    <property type="entry name" value="Phn_opern_protn"/>
    <property type="match status" value="1"/>
</dbReference>
<accession>A0A084U5T7</accession>
<keyword evidence="2" id="KW-1185">Reference proteome</keyword>
<dbReference type="Gene3D" id="3.90.1140.10">
    <property type="entry name" value="Cyclic phosphodiesterase"/>
    <property type="match status" value="1"/>
</dbReference>
<protein>
    <submittedName>
        <fullName evidence="1">Phosphonate metabolism protein</fullName>
    </submittedName>
</protein>
<dbReference type="PATRIC" id="fig|472175.3.peg.2564"/>
<dbReference type="AlphaFoldDB" id="A0A084U5T7"/>
<dbReference type="Pfam" id="PF06299">
    <property type="entry name" value="DUF1045"/>
    <property type="match status" value="1"/>
</dbReference>
<comment type="caution">
    <text evidence="1">The sequence shown here is derived from an EMBL/GenBank/DDBJ whole genome shotgun (WGS) entry which is preliminary data.</text>
</comment>
<organism evidence="1 2">
    <name type="scientific">Nitratireductor basaltis</name>
    <dbReference type="NCBI Taxonomy" id="472175"/>
    <lineage>
        <taxon>Bacteria</taxon>
        <taxon>Pseudomonadati</taxon>
        <taxon>Pseudomonadota</taxon>
        <taxon>Alphaproteobacteria</taxon>
        <taxon>Hyphomicrobiales</taxon>
        <taxon>Phyllobacteriaceae</taxon>
        <taxon>Nitratireductor</taxon>
    </lineage>
</organism>
<dbReference type="Proteomes" id="UP000053675">
    <property type="component" value="Unassembled WGS sequence"/>
</dbReference>
<dbReference type="PIRSF" id="PIRSF033328">
    <property type="entry name" value="Phest_Mll4975"/>
    <property type="match status" value="1"/>
</dbReference>
<evidence type="ECO:0000313" key="2">
    <source>
        <dbReference type="Proteomes" id="UP000053675"/>
    </source>
</evidence>
<dbReference type="OrthoDB" id="4954742at2"/>